<dbReference type="GO" id="GO:0071978">
    <property type="term" value="P:bacterial-type flagellum-dependent swarming motility"/>
    <property type="evidence" value="ECO:0007669"/>
    <property type="project" value="TreeGrafter"/>
</dbReference>
<evidence type="ECO:0000256" key="1">
    <source>
        <dbReference type="ARBA" id="ARBA00009677"/>
    </source>
</evidence>
<evidence type="ECO:0000313" key="7">
    <source>
        <dbReference type="Proteomes" id="UP000318138"/>
    </source>
</evidence>
<dbReference type="InterPro" id="IPR019776">
    <property type="entry name" value="Flagellar_basal_body_rod_CS"/>
</dbReference>
<evidence type="ECO:0000259" key="4">
    <source>
        <dbReference type="Pfam" id="PF06429"/>
    </source>
</evidence>
<feature type="domain" description="Flagellar basal body rod protein N-terminal" evidence="3">
    <location>
        <begin position="5"/>
        <end position="35"/>
    </location>
</feature>
<dbReference type="NCBIfam" id="TIGR03506">
    <property type="entry name" value="FlgEFG_subfam"/>
    <property type="match status" value="1"/>
</dbReference>
<dbReference type="InterPro" id="IPR037925">
    <property type="entry name" value="FlgE/F/G-like"/>
</dbReference>
<dbReference type="InterPro" id="IPR010930">
    <property type="entry name" value="Flg_bb/hook_C_dom"/>
</dbReference>
<dbReference type="Pfam" id="PF22692">
    <property type="entry name" value="LlgE_F_G_D1"/>
    <property type="match status" value="1"/>
</dbReference>
<dbReference type="Proteomes" id="UP000318138">
    <property type="component" value="Chromosome"/>
</dbReference>
<dbReference type="KEGG" id="psua:FLK61_39700"/>
<evidence type="ECO:0000313" key="6">
    <source>
        <dbReference type="EMBL" id="QKS72741.1"/>
    </source>
</evidence>
<keyword evidence="7" id="KW-1185">Reference proteome</keyword>
<accession>A0A859FI12</accession>
<name>A0A859FI12_9BACI</name>
<evidence type="ECO:0000259" key="5">
    <source>
        <dbReference type="Pfam" id="PF22692"/>
    </source>
</evidence>
<comment type="similarity">
    <text evidence="1 2">Belongs to the flagella basal body rod proteins family.</text>
</comment>
<dbReference type="InterPro" id="IPR001444">
    <property type="entry name" value="Flag_bb_rod_N"/>
</dbReference>
<feature type="domain" description="Flagellar basal-body/hook protein C-terminal" evidence="4">
    <location>
        <begin position="221"/>
        <end position="265"/>
    </location>
</feature>
<dbReference type="Pfam" id="PF00460">
    <property type="entry name" value="Flg_bb_rod"/>
    <property type="match status" value="1"/>
</dbReference>
<protein>
    <submittedName>
        <fullName evidence="6">Flagellar hook-basal body protein</fullName>
    </submittedName>
</protein>
<keyword evidence="2" id="KW-0975">Bacterial flagellum</keyword>
<reference evidence="7" key="1">
    <citation type="submission" date="2019-07" db="EMBL/GenBank/DDBJ databases">
        <title>Bacillus alkalisoli sp. nov. isolated from saline soil.</title>
        <authorList>
            <person name="Sun J.-Q."/>
            <person name="Xu L."/>
        </authorList>
    </citation>
    <scope>NUCLEOTIDE SEQUENCE [LARGE SCALE GENOMIC DNA]</scope>
    <source>
        <strain evidence="7">M4U3P1</strain>
    </source>
</reference>
<evidence type="ECO:0000259" key="3">
    <source>
        <dbReference type="Pfam" id="PF00460"/>
    </source>
</evidence>
<dbReference type="GO" id="GO:0009425">
    <property type="term" value="C:bacterial-type flagellum basal body"/>
    <property type="evidence" value="ECO:0007669"/>
    <property type="project" value="UniProtKB-SubCell"/>
</dbReference>
<keyword evidence="6" id="KW-0969">Cilium</keyword>
<keyword evidence="6" id="KW-0282">Flagellum</keyword>
<dbReference type="EMBL" id="CP041372">
    <property type="protein sequence ID" value="QKS72741.1"/>
    <property type="molecule type" value="Genomic_DNA"/>
</dbReference>
<feature type="domain" description="Flagellar hook protein FlgE/F/G-like D1" evidence="5">
    <location>
        <begin position="113"/>
        <end position="160"/>
    </location>
</feature>
<proteinExistence type="inferred from homology"/>
<dbReference type="InterPro" id="IPR053967">
    <property type="entry name" value="LlgE_F_G-like_D1"/>
</dbReference>
<dbReference type="PANTHER" id="PTHR30435:SF19">
    <property type="entry name" value="FLAGELLAR BASAL-BODY ROD PROTEIN FLGG"/>
    <property type="match status" value="1"/>
</dbReference>
<organism evidence="6 7">
    <name type="scientific">Paenalkalicoccus suaedae</name>
    <dbReference type="NCBI Taxonomy" id="2592382"/>
    <lineage>
        <taxon>Bacteria</taxon>
        <taxon>Bacillati</taxon>
        <taxon>Bacillota</taxon>
        <taxon>Bacilli</taxon>
        <taxon>Bacillales</taxon>
        <taxon>Bacillaceae</taxon>
        <taxon>Paenalkalicoccus</taxon>
    </lineage>
</organism>
<comment type="subcellular location">
    <subcellularLocation>
        <location evidence="2">Bacterial flagellum basal body</location>
    </subcellularLocation>
</comment>
<sequence>MLRGLYTAGAGMIAQQRRQEMLTNNMANINTPGYKADQATLRTFPNMLVEAMGTDQRFGRERVGELTTGVYLQERLPDFRQGGLLETTNPTDVALMQGVVPQTEDGDDAMLAFQVQNNDGEIRYTRNGNFAIDGQGFLTSPEGNYILGTDGEPIAVQNELFRVERNGEIIDEDENIVGQINVVVISDTAQLVKEGQGFLRYDGDEDIVTAVGNPDTTYQLQQGFVEGSNVNPERSMTEMMATLRSFEANQKFLQAYDQSLERTVNDVGRIG</sequence>
<dbReference type="SUPFAM" id="SSF117143">
    <property type="entry name" value="Flagellar hook protein flgE"/>
    <property type="match status" value="1"/>
</dbReference>
<gene>
    <name evidence="6" type="ORF">FLK61_39700</name>
</gene>
<dbReference type="InterPro" id="IPR020013">
    <property type="entry name" value="Flagellar_FlgE/F/G"/>
</dbReference>
<dbReference type="Pfam" id="PF06429">
    <property type="entry name" value="Flg_bbr_C"/>
    <property type="match status" value="1"/>
</dbReference>
<dbReference type="RefSeq" id="WP_176010710.1">
    <property type="nucleotide sequence ID" value="NZ_CP041372.2"/>
</dbReference>
<dbReference type="AlphaFoldDB" id="A0A859FI12"/>
<dbReference type="PROSITE" id="PS00588">
    <property type="entry name" value="FLAGELLA_BB_ROD"/>
    <property type="match status" value="1"/>
</dbReference>
<keyword evidence="6" id="KW-0966">Cell projection</keyword>
<evidence type="ECO:0000256" key="2">
    <source>
        <dbReference type="RuleBase" id="RU362116"/>
    </source>
</evidence>
<dbReference type="PANTHER" id="PTHR30435">
    <property type="entry name" value="FLAGELLAR PROTEIN"/>
    <property type="match status" value="1"/>
</dbReference>